<evidence type="ECO:0000259" key="2">
    <source>
        <dbReference type="Pfam" id="PF10026"/>
    </source>
</evidence>
<feature type="domain" description="DUF2268" evidence="2">
    <location>
        <begin position="164"/>
        <end position="284"/>
    </location>
</feature>
<feature type="signal peptide" evidence="1">
    <location>
        <begin position="1"/>
        <end position="20"/>
    </location>
</feature>
<dbReference type="Pfam" id="PF10026">
    <property type="entry name" value="DUF2268"/>
    <property type="match status" value="1"/>
</dbReference>
<evidence type="ECO:0000256" key="1">
    <source>
        <dbReference type="SAM" id="SignalP"/>
    </source>
</evidence>
<dbReference type="RefSeq" id="WP_210854885.1">
    <property type="nucleotide sequence ID" value="NZ_JAGQDD010000011.1"/>
</dbReference>
<accession>A0A940Y873</accession>
<evidence type="ECO:0000313" key="4">
    <source>
        <dbReference type="Proteomes" id="UP000676246"/>
    </source>
</evidence>
<organism evidence="3 4">
    <name type="scientific">Ideonella alba</name>
    <dbReference type="NCBI Taxonomy" id="2824118"/>
    <lineage>
        <taxon>Bacteria</taxon>
        <taxon>Pseudomonadati</taxon>
        <taxon>Pseudomonadota</taxon>
        <taxon>Betaproteobacteria</taxon>
        <taxon>Burkholderiales</taxon>
        <taxon>Sphaerotilaceae</taxon>
        <taxon>Ideonella</taxon>
    </lineage>
</organism>
<gene>
    <name evidence="3" type="ORF">KAK03_15240</name>
</gene>
<dbReference type="EMBL" id="JAGQDD010000011">
    <property type="protein sequence ID" value="MBQ0931839.1"/>
    <property type="molecule type" value="Genomic_DNA"/>
</dbReference>
<feature type="chain" id="PRO_5037367854" description="DUF2268 domain-containing protein" evidence="1">
    <location>
        <begin position="21"/>
        <end position="303"/>
    </location>
</feature>
<dbReference type="InterPro" id="IPR018728">
    <property type="entry name" value="DUF2268"/>
</dbReference>
<evidence type="ECO:0000313" key="3">
    <source>
        <dbReference type="EMBL" id="MBQ0931839.1"/>
    </source>
</evidence>
<reference evidence="3 4" key="1">
    <citation type="submission" date="2021-04" db="EMBL/GenBank/DDBJ databases">
        <title>The genome sequence of Ideonella sp. 3Y2.</title>
        <authorList>
            <person name="Liu Y."/>
        </authorList>
    </citation>
    <scope>NUCLEOTIDE SEQUENCE [LARGE SCALE GENOMIC DNA]</scope>
    <source>
        <strain evidence="3 4">3Y2</strain>
    </source>
</reference>
<dbReference type="AlphaFoldDB" id="A0A940Y873"/>
<name>A0A940Y873_9BURK</name>
<keyword evidence="4" id="KW-1185">Reference proteome</keyword>
<comment type="caution">
    <text evidence="3">The sequence shown here is derived from an EMBL/GenBank/DDBJ whole genome shotgun (WGS) entry which is preliminary data.</text>
</comment>
<proteinExistence type="predicted"/>
<sequence>MKRAVCAALLLALAQVGAWAAPAQALQVDDAERFAALLADGRLPDADTLQRAYLTPGSAGVALFTAGRIESAQNLAQALQAHPQAYRKAIALCLPAARAVAQEAGALMVEVARRLGQPAEAAPAFALFGAMNSGGTAKAQGLGLGLEVLCQSVDTPQDARALLLDFVAHEITHVHQHRHLPAKLDFNLLYATLMEGFADYMMEQARGASSGPSADRERYGLAHEAELWRAFQADVARGAGFGDWLYNARPARAGQPADMGYWLGKRLCEAFVARAPDRAQALTTLLLLRDPAAIVAASGYAPR</sequence>
<protein>
    <recommendedName>
        <fullName evidence="2">DUF2268 domain-containing protein</fullName>
    </recommendedName>
</protein>
<keyword evidence="1" id="KW-0732">Signal</keyword>
<dbReference type="Proteomes" id="UP000676246">
    <property type="component" value="Unassembled WGS sequence"/>
</dbReference>